<feature type="region of interest" description="Disordered" evidence="1">
    <location>
        <begin position="80"/>
        <end position="111"/>
    </location>
</feature>
<name>A0A1L9V9Q5_ASPGL</name>
<evidence type="ECO:0000313" key="3">
    <source>
        <dbReference type="EMBL" id="OJJ80661.1"/>
    </source>
</evidence>
<reference evidence="4" key="1">
    <citation type="journal article" date="2017" name="Genome Biol.">
        <title>Comparative genomics reveals high biological diversity and specific adaptations in the industrially and medically important fungal genus Aspergillus.</title>
        <authorList>
            <person name="de Vries R.P."/>
            <person name="Riley R."/>
            <person name="Wiebenga A."/>
            <person name="Aguilar-Osorio G."/>
            <person name="Amillis S."/>
            <person name="Uchima C.A."/>
            <person name="Anderluh G."/>
            <person name="Asadollahi M."/>
            <person name="Askin M."/>
            <person name="Barry K."/>
            <person name="Battaglia E."/>
            <person name="Bayram O."/>
            <person name="Benocci T."/>
            <person name="Braus-Stromeyer S.A."/>
            <person name="Caldana C."/>
            <person name="Canovas D."/>
            <person name="Cerqueira G.C."/>
            <person name="Chen F."/>
            <person name="Chen W."/>
            <person name="Choi C."/>
            <person name="Clum A."/>
            <person name="Dos Santos R.A."/>
            <person name="Damasio A.R."/>
            <person name="Diallinas G."/>
            <person name="Emri T."/>
            <person name="Fekete E."/>
            <person name="Flipphi M."/>
            <person name="Freyberg S."/>
            <person name="Gallo A."/>
            <person name="Gournas C."/>
            <person name="Habgood R."/>
            <person name="Hainaut M."/>
            <person name="Harispe M.L."/>
            <person name="Henrissat B."/>
            <person name="Hilden K.S."/>
            <person name="Hope R."/>
            <person name="Hossain A."/>
            <person name="Karabika E."/>
            <person name="Karaffa L."/>
            <person name="Karanyi Z."/>
            <person name="Krasevec N."/>
            <person name="Kuo A."/>
            <person name="Kusch H."/>
            <person name="LaButti K."/>
            <person name="Lagendijk E.L."/>
            <person name="Lapidus A."/>
            <person name="Levasseur A."/>
            <person name="Lindquist E."/>
            <person name="Lipzen A."/>
            <person name="Logrieco A.F."/>
            <person name="MacCabe A."/>
            <person name="Maekelae M.R."/>
            <person name="Malavazi I."/>
            <person name="Melin P."/>
            <person name="Meyer V."/>
            <person name="Mielnichuk N."/>
            <person name="Miskei M."/>
            <person name="Molnar A.P."/>
            <person name="Mule G."/>
            <person name="Ngan C.Y."/>
            <person name="Orejas M."/>
            <person name="Orosz E."/>
            <person name="Ouedraogo J.P."/>
            <person name="Overkamp K.M."/>
            <person name="Park H.-S."/>
            <person name="Perrone G."/>
            <person name="Piumi F."/>
            <person name="Punt P.J."/>
            <person name="Ram A.F."/>
            <person name="Ramon A."/>
            <person name="Rauscher S."/>
            <person name="Record E."/>
            <person name="Riano-Pachon D.M."/>
            <person name="Robert V."/>
            <person name="Roehrig J."/>
            <person name="Ruller R."/>
            <person name="Salamov A."/>
            <person name="Salih N.S."/>
            <person name="Samson R.A."/>
            <person name="Sandor E."/>
            <person name="Sanguinetti M."/>
            <person name="Schuetze T."/>
            <person name="Sepcic K."/>
            <person name="Shelest E."/>
            <person name="Sherlock G."/>
            <person name="Sophianopoulou V."/>
            <person name="Squina F.M."/>
            <person name="Sun H."/>
            <person name="Susca A."/>
            <person name="Todd R.B."/>
            <person name="Tsang A."/>
            <person name="Unkles S.E."/>
            <person name="van de Wiele N."/>
            <person name="van Rossen-Uffink D."/>
            <person name="Oliveira J.V."/>
            <person name="Vesth T.C."/>
            <person name="Visser J."/>
            <person name="Yu J.-H."/>
            <person name="Zhou M."/>
            <person name="Andersen M.R."/>
            <person name="Archer D.B."/>
            <person name="Baker S.E."/>
            <person name="Benoit I."/>
            <person name="Brakhage A.A."/>
            <person name="Braus G.H."/>
            <person name="Fischer R."/>
            <person name="Frisvad J.C."/>
            <person name="Goldman G.H."/>
            <person name="Houbraken J."/>
            <person name="Oakley B."/>
            <person name="Pocsi I."/>
            <person name="Scazzocchio C."/>
            <person name="Seiboth B."/>
            <person name="vanKuyk P.A."/>
            <person name="Wortman J."/>
            <person name="Dyer P.S."/>
            <person name="Grigoriev I.V."/>
        </authorList>
    </citation>
    <scope>NUCLEOTIDE SEQUENCE [LARGE SCALE GENOMIC DNA]</scope>
    <source>
        <strain evidence="4">CBS 516.65</strain>
    </source>
</reference>
<feature type="signal peptide" evidence="2">
    <location>
        <begin position="1"/>
        <end position="24"/>
    </location>
</feature>
<keyword evidence="2" id="KW-0732">Signal</keyword>
<dbReference type="VEuPathDB" id="FungiDB:ASPGLDRAFT_1501377"/>
<accession>A0A1L9V9Q5</accession>
<dbReference type="OrthoDB" id="5337308at2759"/>
<protein>
    <submittedName>
        <fullName evidence="3">Uncharacterized protein</fullName>
    </submittedName>
</protein>
<dbReference type="Proteomes" id="UP000184300">
    <property type="component" value="Unassembled WGS sequence"/>
</dbReference>
<evidence type="ECO:0000313" key="4">
    <source>
        <dbReference type="Proteomes" id="UP000184300"/>
    </source>
</evidence>
<gene>
    <name evidence="3" type="ORF">ASPGLDRAFT_1501377</name>
</gene>
<sequence>MRSSYLRLAILATLSSLIGTFGRAIPHPNLSSSQLPGSYPTTVVGQGHPKQFLPENVGNWANGINPHVHSVPLIDTDNAHAQSHRQQRETSLDDGTSPAENDSASVHQHASRATADWNKYVQKGQELINNLENALKNKKAIDSKFNIFRGWKPSDKKPETLPSVVGSAMDSDGIPTVQSQHYKYWEAKDPQSPSQYSGFFESGSNPKAMIEKRISKNGNPSLQMSEVAFQLASWALDDGEESLQKLEYIYKPEIQNPLTVDIMKQAYANTCDKGDRIVFKPDSEEFKALLGSPNGALVPRMLIDHADFFGKTVKEIRLYLEKDMMVFKLG</sequence>
<dbReference type="EMBL" id="KV878909">
    <property type="protein sequence ID" value="OJJ80661.1"/>
    <property type="molecule type" value="Genomic_DNA"/>
</dbReference>
<feature type="compositionally biased region" description="Polar residues" evidence="1">
    <location>
        <begin position="98"/>
        <end position="108"/>
    </location>
</feature>
<organism evidence="3 4">
    <name type="scientific">Aspergillus glaucus CBS 516.65</name>
    <dbReference type="NCBI Taxonomy" id="1160497"/>
    <lineage>
        <taxon>Eukaryota</taxon>
        <taxon>Fungi</taxon>
        <taxon>Dikarya</taxon>
        <taxon>Ascomycota</taxon>
        <taxon>Pezizomycotina</taxon>
        <taxon>Eurotiomycetes</taxon>
        <taxon>Eurotiomycetidae</taxon>
        <taxon>Eurotiales</taxon>
        <taxon>Aspergillaceae</taxon>
        <taxon>Aspergillus</taxon>
        <taxon>Aspergillus subgen. Aspergillus</taxon>
    </lineage>
</organism>
<proteinExistence type="predicted"/>
<evidence type="ECO:0000256" key="1">
    <source>
        <dbReference type="SAM" id="MobiDB-lite"/>
    </source>
</evidence>
<dbReference type="AlphaFoldDB" id="A0A1L9V9Q5"/>
<evidence type="ECO:0000256" key="2">
    <source>
        <dbReference type="SAM" id="SignalP"/>
    </source>
</evidence>
<feature type="chain" id="PRO_5012431333" evidence="2">
    <location>
        <begin position="25"/>
        <end position="330"/>
    </location>
</feature>
<keyword evidence="4" id="KW-1185">Reference proteome</keyword>
<dbReference type="RefSeq" id="XP_022397359.1">
    <property type="nucleotide sequence ID" value="XM_022542111.1"/>
</dbReference>
<dbReference type="GeneID" id="34458372"/>